<dbReference type="PROSITE" id="PS51273">
    <property type="entry name" value="GATASE_TYPE_1"/>
    <property type="match status" value="1"/>
</dbReference>
<protein>
    <submittedName>
        <fullName evidence="3">Aminodeoxychorismate synthase component 2</fullName>
    </submittedName>
</protein>
<proteinExistence type="predicted"/>
<evidence type="ECO:0000313" key="4">
    <source>
        <dbReference type="Proteomes" id="UP001055057"/>
    </source>
</evidence>
<dbReference type="CDD" id="cd01743">
    <property type="entry name" value="GATase1_Anthranilate_Synthase"/>
    <property type="match status" value="1"/>
</dbReference>
<dbReference type="Gene3D" id="3.40.50.880">
    <property type="match status" value="1"/>
</dbReference>
<dbReference type="InterPro" id="IPR017926">
    <property type="entry name" value="GATASE"/>
</dbReference>
<dbReference type="InterPro" id="IPR050472">
    <property type="entry name" value="Anth_synth/Amidotransfase"/>
</dbReference>
<dbReference type="PANTHER" id="PTHR43418">
    <property type="entry name" value="MULTIFUNCTIONAL TRYPTOPHAN BIOSYNTHESIS PROTEIN-RELATED"/>
    <property type="match status" value="1"/>
</dbReference>
<dbReference type="PRINTS" id="PR00099">
    <property type="entry name" value="CPSGATASE"/>
</dbReference>
<dbReference type="Proteomes" id="UP001055057">
    <property type="component" value="Unassembled WGS sequence"/>
</dbReference>
<dbReference type="RefSeq" id="WP_238183515.1">
    <property type="nucleotide sequence ID" value="NZ_BPRB01000173.1"/>
</dbReference>
<keyword evidence="1" id="KW-0315">Glutamine amidotransferase</keyword>
<dbReference type="InterPro" id="IPR006221">
    <property type="entry name" value="TrpG/PapA_dom"/>
</dbReference>
<reference evidence="3" key="2">
    <citation type="submission" date="2021-08" db="EMBL/GenBank/DDBJ databases">
        <authorList>
            <person name="Tani A."/>
            <person name="Ola A."/>
            <person name="Ogura Y."/>
            <person name="Katsura K."/>
            <person name="Hayashi T."/>
        </authorList>
    </citation>
    <scope>NUCLEOTIDE SEQUENCE</scope>
    <source>
        <strain evidence="3">DSM 23632</strain>
    </source>
</reference>
<sequence>MILVIDNYDSFVFNVVRYLEELGADVRVARNDALDVAGIRALAPEALVVSPGPRTPAEAGVSLPAIRALSGHVPILGVCLGHQAIGAAFGGRVERAGRPLHGQATPVDHAGTRLFAGLPSPMQVGRYHSLVVAPQPGMAEQLSIDAVSAEGEVMALSHRTDPTYGIQFHPESVLTENGHALFSNFLGLARDWRAAHAKAPDAVG</sequence>
<dbReference type="PRINTS" id="PR00097">
    <property type="entry name" value="ANTSNTHASEII"/>
</dbReference>
<evidence type="ECO:0000313" key="3">
    <source>
        <dbReference type="EMBL" id="GJE60935.1"/>
    </source>
</evidence>
<dbReference type="InterPro" id="IPR029062">
    <property type="entry name" value="Class_I_gatase-like"/>
</dbReference>
<reference evidence="3" key="1">
    <citation type="journal article" date="2021" name="Front. Microbiol.">
        <title>Comprehensive Comparative Genomics and Phenotyping of Methylobacterium Species.</title>
        <authorList>
            <person name="Alessa O."/>
            <person name="Ogura Y."/>
            <person name="Fujitani Y."/>
            <person name="Takami H."/>
            <person name="Hayashi T."/>
            <person name="Sahin N."/>
            <person name="Tani A."/>
        </authorList>
    </citation>
    <scope>NUCLEOTIDE SEQUENCE</scope>
    <source>
        <strain evidence="3">DSM 23632</strain>
    </source>
</reference>
<organism evidence="3 4">
    <name type="scientific">Methylobacterium trifolii</name>
    <dbReference type="NCBI Taxonomy" id="1003092"/>
    <lineage>
        <taxon>Bacteria</taxon>
        <taxon>Pseudomonadati</taxon>
        <taxon>Pseudomonadota</taxon>
        <taxon>Alphaproteobacteria</taxon>
        <taxon>Hyphomicrobiales</taxon>
        <taxon>Methylobacteriaceae</taxon>
        <taxon>Methylobacterium</taxon>
    </lineage>
</organism>
<keyword evidence="4" id="KW-1185">Reference proteome</keyword>
<evidence type="ECO:0000256" key="1">
    <source>
        <dbReference type="ARBA" id="ARBA00022962"/>
    </source>
</evidence>
<accession>A0ABQ4U553</accession>
<dbReference type="NCBIfam" id="TIGR00566">
    <property type="entry name" value="trpG_papA"/>
    <property type="match status" value="1"/>
</dbReference>
<comment type="caution">
    <text evidence="3">The sequence shown here is derived from an EMBL/GenBank/DDBJ whole genome shotgun (WGS) entry which is preliminary data.</text>
</comment>
<dbReference type="PANTHER" id="PTHR43418:SF4">
    <property type="entry name" value="MULTIFUNCTIONAL TRYPTOPHAN BIOSYNTHESIS PROTEIN"/>
    <property type="match status" value="1"/>
</dbReference>
<dbReference type="SUPFAM" id="SSF52317">
    <property type="entry name" value="Class I glutamine amidotransferase-like"/>
    <property type="match status" value="1"/>
</dbReference>
<name>A0ABQ4U553_9HYPH</name>
<dbReference type="PRINTS" id="PR00096">
    <property type="entry name" value="GATASE"/>
</dbReference>
<evidence type="ECO:0000259" key="2">
    <source>
        <dbReference type="Pfam" id="PF00117"/>
    </source>
</evidence>
<dbReference type="Pfam" id="PF00117">
    <property type="entry name" value="GATase"/>
    <property type="match status" value="1"/>
</dbReference>
<feature type="domain" description="Glutamine amidotransferase" evidence="2">
    <location>
        <begin position="3"/>
        <end position="186"/>
    </location>
</feature>
<dbReference type="EMBL" id="BPRB01000173">
    <property type="protein sequence ID" value="GJE60935.1"/>
    <property type="molecule type" value="Genomic_DNA"/>
</dbReference>
<gene>
    <name evidence="3" type="primary">pabA</name>
    <name evidence="3" type="ORF">MPOCJGCO_3054</name>
</gene>